<dbReference type="AlphaFoldDB" id="A0AAV4PL52"/>
<evidence type="ECO:0000313" key="2">
    <source>
        <dbReference type="Proteomes" id="UP001054837"/>
    </source>
</evidence>
<dbReference type="Proteomes" id="UP001054837">
    <property type="component" value="Unassembled WGS sequence"/>
</dbReference>
<reference evidence="1 2" key="1">
    <citation type="submission" date="2021-06" db="EMBL/GenBank/DDBJ databases">
        <title>Caerostris darwini draft genome.</title>
        <authorList>
            <person name="Kono N."/>
            <person name="Arakawa K."/>
        </authorList>
    </citation>
    <scope>NUCLEOTIDE SEQUENCE [LARGE SCALE GENOMIC DNA]</scope>
</reference>
<gene>
    <name evidence="1" type="ORF">CDAR_233411</name>
</gene>
<keyword evidence="2" id="KW-1185">Reference proteome</keyword>
<organism evidence="1 2">
    <name type="scientific">Caerostris darwini</name>
    <dbReference type="NCBI Taxonomy" id="1538125"/>
    <lineage>
        <taxon>Eukaryota</taxon>
        <taxon>Metazoa</taxon>
        <taxon>Ecdysozoa</taxon>
        <taxon>Arthropoda</taxon>
        <taxon>Chelicerata</taxon>
        <taxon>Arachnida</taxon>
        <taxon>Araneae</taxon>
        <taxon>Araneomorphae</taxon>
        <taxon>Entelegynae</taxon>
        <taxon>Araneoidea</taxon>
        <taxon>Araneidae</taxon>
        <taxon>Caerostris</taxon>
    </lineage>
</organism>
<comment type="caution">
    <text evidence="1">The sequence shown here is derived from an EMBL/GenBank/DDBJ whole genome shotgun (WGS) entry which is preliminary data.</text>
</comment>
<accession>A0AAV4PL52</accession>
<dbReference type="EMBL" id="BPLQ01003063">
    <property type="protein sequence ID" value="GIX97675.1"/>
    <property type="molecule type" value="Genomic_DNA"/>
</dbReference>
<name>A0AAV4PL52_9ARAC</name>
<evidence type="ECO:0000313" key="1">
    <source>
        <dbReference type="EMBL" id="GIX97675.1"/>
    </source>
</evidence>
<sequence length="92" mass="10451">MHAPFTRPIWSLSTSITMSSDSPGQEWSRLLCIQGPRSLKPIYLSEKKSVFGIYSIPTFPPIFVFSNRACPLSFDCAANLFRPLNDGRHVYR</sequence>
<proteinExistence type="predicted"/>
<protein>
    <submittedName>
        <fullName evidence="1">Uncharacterized protein</fullName>
    </submittedName>
</protein>